<dbReference type="InterPro" id="IPR022742">
    <property type="entry name" value="Hydrolase_4"/>
</dbReference>
<dbReference type="InterPro" id="IPR029058">
    <property type="entry name" value="AB_hydrolase_fold"/>
</dbReference>
<protein>
    <submittedName>
        <fullName evidence="2">Lysophospholipase</fullName>
    </submittedName>
</protein>
<dbReference type="OrthoDB" id="9788260at2"/>
<dbReference type="Pfam" id="PF12146">
    <property type="entry name" value="Hydrolase_4"/>
    <property type="match status" value="1"/>
</dbReference>
<gene>
    <name evidence="2" type="ORF">SAMN06295910_0284</name>
</gene>
<reference evidence="3" key="1">
    <citation type="submission" date="2017-04" db="EMBL/GenBank/DDBJ databases">
        <authorList>
            <person name="Varghese N."/>
            <person name="Submissions S."/>
        </authorList>
    </citation>
    <scope>NUCLEOTIDE SEQUENCE [LARGE SCALE GENOMIC DNA]</scope>
    <source>
        <strain evidence="3">Dd16</strain>
    </source>
</reference>
<dbReference type="STRING" id="941907.SAMN06295910_0284"/>
<dbReference type="AlphaFoldDB" id="A0A1X7FZ10"/>
<evidence type="ECO:0000259" key="1">
    <source>
        <dbReference type="Pfam" id="PF12146"/>
    </source>
</evidence>
<organism evidence="2 3">
    <name type="scientific">Allosphingosinicella indica</name>
    <dbReference type="NCBI Taxonomy" id="941907"/>
    <lineage>
        <taxon>Bacteria</taxon>
        <taxon>Pseudomonadati</taxon>
        <taxon>Pseudomonadota</taxon>
        <taxon>Alphaproteobacteria</taxon>
        <taxon>Sphingomonadales</taxon>
        <taxon>Sphingomonadaceae</taxon>
        <taxon>Allosphingosinicella</taxon>
    </lineage>
</organism>
<dbReference type="SUPFAM" id="SSF53474">
    <property type="entry name" value="alpha/beta-Hydrolases"/>
    <property type="match status" value="1"/>
</dbReference>
<sequence>MLAPPFDRRAIPAGAALSEWRASDGWTIRRLDWPPVAGSGTRGSLIFAGGRGDFIEKYLESFAHWQGLGWQVTAFDWRGQGGSAGDIERGHLDSFDPLVADGAALIADWIDATPGPHALIAHSMGGHLAMRILAERRPALDAAVLVAPMLAINSAPLPELLAPWVATAAARIAGKRPAWREGPAGSPSAKFRQVYLTGSAERFDDEQWWKGEQPRFSLGPPTWGWLAAAYRSAAMLTPRALAGVSLPLLLIGTDKDRLVSPSAIRRAAGLVPGAELFMYPDAAHELLRESDPVRLDAFARIDAFLDRHAPAR</sequence>
<dbReference type="RefSeq" id="WP_085217180.1">
    <property type="nucleotide sequence ID" value="NZ_LT840185.1"/>
</dbReference>
<dbReference type="InterPro" id="IPR051044">
    <property type="entry name" value="MAG_DAG_Lipase"/>
</dbReference>
<keyword evidence="3" id="KW-1185">Reference proteome</keyword>
<name>A0A1X7FZ10_9SPHN</name>
<proteinExistence type="predicted"/>
<dbReference type="PANTHER" id="PTHR11614">
    <property type="entry name" value="PHOSPHOLIPASE-RELATED"/>
    <property type="match status" value="1"/>
</dbReference>
<dbReference type="EMBL" id="LT840185">
    <property type="protein sequence ID" value="SMF61299.1"/>
    <property type="molecule type" value="Genomic_DNA"/>
</dbReference>
<dbReference type="Proteomes" id="UP000192934">
    <property type="component" value="Chromosome I"/>
</dbReference>
<accession>A0A1X7FZ10</accession>
<dbReference type="Gene3D" id="3.40.50.1820">
    <property type="entry name" value="alpha/beta hydrolase"/>
    <property type="match status" value="1"/>
</dbReference>
<evidence type="ECO:0000313" key="3">
    <source>
        <dbReference type="Proteomes" id="UP000192934"/>
    </source>
</evidence>
<evidence type="ECO:0000313" key="2">
    <source>
        <dbReference type="EMBL" id="SMF61299.1"/>
    </source>
</evidence>
<feature type="domain" description="Serine aminopeptidase S33" evidence="1">
    <location>
        <begin position="41"/>
        <end position="291"/>
    </location>
</feature>